<evidence type="ECO:0000313" key="3">
    <source>
        <dbReference type="EMBL" id="KAF2100214.1"/>
    </source>
</evidence>
<organism evidence="3 4">
    <name type="scientific">Rhizodiscina lignyota</name>
    <dbReference type="NCBI Taxonomy" id="1504668"/>
    <lineage>
        <taxon>Eukaryota</taxon>
        <taxon>Fungi</taxon>
        <taxon>Dikarya</taxon>
        <taxon>Ascomycota</taxon>
        <taxon>Pezizomycotina</taxon>
        <taxon>Dothideomycetes</taxon>
        <taxon>Pleosporomycetidae</taxon>
        <taxon>Aulographales</taxon>
        <taxon>Rhizodiscinaceae</taxon>
        <taxon>Rhizodiscina</taxon>
    </lineage>
</organism>
<dbReference type="PROSITE" id="PS50048">
    <property type="entry name" value="ZN2_CY6_FUNGAL_2"/>
    <property type="match status" value="1"/>
</dbReference>
<name>A0A9P4IFW5_9PEZI</name>
<accession>A0A9P4IFW5</accession>
<feature type="domain" description="Zn(2)-C6 fungal-type" evidence="2">
    <location>
        <begin position="28"/>
        <end position="62"/>
    </location>
</feature>
<dbReference type="InterPro" id="IPR021858">
    <property type="entry name" value="Fun_TF"/>
</dbReference>
<dbReference type="Gene3D" id="4.10.240.10">
    <property type="entry name" value="Zn(2)-C6 fungal-type DNA-binding domain"/>
    <property type="match status" value="1"/>
</dbReference>
<dbReference type="EMBL" id="ML978124">
    <property type="protein sequence ID" value="KAF2100214.1"/>
    <property type="molecule type" value="Genomic_DNA"/>
</dbReference>
<gene>
    <name evidence="3" type="ORF">NA57DRAFT_54312</name>
</gene>
<protein>
    <recommendedName>
        <fullName evidence="2">Zn(2)-C6 fungal-type domain-containing protein</fullName>
    </recommendedName>
</protein>
<evidence type="ECO:0000259" key="2">
    <source>
        <dbReference type="PROSITE" id="PS50048"/>
    </source>
</evidence>
<keyword evidence="1" id="KW-0539">Nucleus</keyword>
<evidence type="ECO:0000313" key="4">
    <source>
        <dbReference type="Proteomes" id="UP000799772"/>
    </source>
</evidence>
<reference evidence="3" key="1">
    <citation type="journal article" date="2020" name="Stud. Mycol.">
        <title>101 Dothideomycetes genomes: a test case for predicting lifestyles and emergence of pathogens.</title>
        <authorList>
            <person name="Haridas S."/>
            <person name="Albert R."/>
            <person name="Binder M."/>
            <person name="Bloem J."/>
            <person name="Labutti K."/>
            <person name="Salamov A."/>
            <person name="Andreopoulos B."/>
            <person name="Baker S."/>
            <person name="Barry K."/>
            <person name="Bills G."/>
            <person name="Bluhm B."/>
            <person name="Cannon C."/>
            <person name="Castanera R."/>
            <person name="Culley D."/>
            <person name="Daum C."/>
            <person name="Ezra D."/>
            <person name="Gonzalez J."/>
            <person name="Henrissat B."/>
            <person name="Kuo A."/>
            <person name="Liang C."/>
            <person name="Lipzen A."/>
            <person name="Lutzoni F."/>
            <person name="Magnuson J."/>
            <person name="Mondo S."/>
            <person name="Nolan M."/>
            <person name="Ohm R."/>
            <person name="Pangilinan J."/>
            <person name="Park H.-J."/>
            <person name="Ramirez L."/>
            <person name="Alfaro M."/>
            <person name="Sun H."/>
            <person name="Tritt A."/>
            <person name="Yoshinaga Y."/>
            <person name="Zwiers L.-H."/>
            <person name="Turgeon B."/>
            <person name="Goodwin S."/>
            <person name="Spatafora J."/>
            <person name="Crous P."/>
            <person name="Grigoriev I."/>
        </authorList>
    </citation>
    <scope>NUCLEOTIDE SEQUENCE</scope>
    <source>
        <strain evidence="3">CBS 133067</strain>
    </source>
</reference>
<sequence length="505" mass="57124">MTYPNADQHSEECQRLVAPRAHKKSRKGCKTCKERKIKCDETHPLCVNCKIYFQGSKKTCEYNVDISSPGQVGTMAKDTGDIETDETVFSIFKSTQHARRRSAPSVPKFIDPELLDPFQTHPPTSENNADYLLKHYFSTCVFNMFPFYPAPGKNPQTEYYAPIIYSDEVLYHVTLQLSAIHLEKSHAKTDVRQSKRLMSECIRLLRERVQHSSDSGVAVSDQTISAVAGLAAIEHEKGNIRMVQMHIQGLKKMAEIRGGFNGLRKSNAMVANIVFCMFVAAVDEPFPIIDLVNGIENPQWYYEVLPRFDAFEYVDFEEYGVDVEFAACLRNIRLLAATYQTAEDCDSTQTYLSVLTFLCSTLQRILSLSPVLEQGSERYLIAEACRWTAALHVFSQWCGHQPDPILMVSKAQHDLKEALRPLMITGAANPVLLWLLSAGGVGAFGSPERTWFVGHLACMVGEMGISSWEDMRATLKRVIWHELQDEPTHRLLWGEIVERIDNLDT</sequence>
<comment type="caution">
    <text evidence="3">The sequence shown here is derived from an EMBL/GenBank/DDBJ whole genome shotgun (WGS) entry which is preliminary data.</text>
</comment>
<dbReference type="GO" id="GO:0000981">
    <property type="term" value="F:DNA-binding transcription factor activity, RNA polymerase II-specific"/>
    <property type="evidence" value="ECO:0007669"/>
    <property type="project" value="InterPro"/>
</dbReference>
<dbReference type="InterPro" id="IPR001138">
    <property type="entry name" value="Zn2Cys6_DnaBD"/>
</dbReference>
<dbReference type="GO" id="GO:0008270">
    <property type="term" value="F:zinc ion binding"/>
    <property type="evidence" value="ECO:0007669"/>
    <property type="project" value="InterPro"/>
</dbReference>
<dbReference type="SUPFAM" id="SSF57701">
    <property type="entry name" value="Zn2/Cys6 DNA-binding domain"/>
    <property type="match status" value="1"/>
</dbReference>
<dbReference type="PANTHER" id="PTHR37540:SF5">
    <property type="entry name" value="TRANSCRIPTION FACTOR DOMAIN-CONTAINING PROTEIN"/>
    <property type="match status" value="1"/>
</dbReference>
<dbReference type="SMART" id="SM00066">
    <property type="entry name" value="GAL4"/>
    <property type="match status" value="1"/>
</dbReference>
<dbReference type="InterPro" id="IPR036864">
    <property type="entry name" value="Zn2-C6_fun-type_DNA-bd_sf"/>
</dbReference>
<dbReference type="PANTHER" id="PTHR37540">
    <property type="entry name" value="TRANSCRIPTION FACTOR (ACR-2), PUTATIVE-RELATED-RELATED"/>
    <property type="match status" value="1"/>
</dbReference>
<dbReference type="OrthoDB" id="4158087at2759"/>
<dbReference type="Pfam" id="PF00172">
    <property type="entry name" value="Zn_clus"/>
    <property type="match status" value="1"/>
</dbReference>
<dbReference type="Pfam" id="PF11951">
    <property type="entry name" value="Fungal_trans_2"/>
    <property type="match status" value="1"/>
</dbReference>
<dbReference type="Proteomes" id="UP000799772">
    <property type="component" value="Unassembled WGS sequence"/>
</dbReference>
<keyword evidence="4" id="KW-1185">Reference proteome</keyword>
<proteinExistence type="predicted"/>
<dbReference type="CDD" id="cd00067">
    <property type="entry name" value="GAL4"/>
    <property type="match status" value="1"/>
</dbReference>
<evidence type="ECO:0000256" key="1">
    <source>
        <dbReference type="ARBA" id="ARBA00023242"/>
    </source>
</evidence>
<dbReference type="AlphaFoldDB" id="A0A9P4IFW5"/>